<proteinExistence type="predicted"/>
<accession>M4BJ23</accession>
<evidence type="ECO:0000313" key="2">
    <source>
        <dbReference type="Proteomes" id="UP000011713"/>
    </source>
</evidence>
<dbReference type="EnsemblProtists" id="HpaT806400">
    <property type="protein sequence ID" value="HpaP806400"/>
    <property type="gene ID" value="HpaG806400"/>
</dbReference>
<organism evidence="1 2">
    <name type="scientific">Hyaloperonospora arabidopsidis (strain Emoy2)</name>
    <name type="common">Downy mildew agent</name>
    <name type="synonym">Peronospora arabidopsidis</name>
    <dbReference type="NCBI Taxonomy" id="559515"/>
    <lineage>
        <taxon>Eukaryota</taxon>
        <taxon>Sar</taxon>
        <taxon>Stramenopiles</taxon>
        <taxon>Oomycota</taxon>
        <taxon>Peronosporomycetes</taxon>
        <taxon>Peronosporales</taxon>
        <taxon>Peronosporaceae</taxon>
        <taxon>Hyaloperonospora</taxon>
    </lineage>
</organism>
<name>M4BJ23_HYAAE</name>
<dbReference type="InParanoid" id="M4BJ23"/>
<dbReference type="Proteomes" id="UP000011713">
    <property type="component" value="Unassembled WGS sequence"/>
</dbReference>
<keyword evidence="2" id="KW-1185">Reference proteome</keyword>
<reference evidence="2" key="1">
    <citation type="journal article" date="2010" name="Science">
        <title>Signatures of adaptation to obligate biotrophy in the Hyaloperonospora arabidopsidis genome.</title>
        <authorList>
            <person name="Baxter L."/>
            <person name="Tripathy S."/>
            <person name="Ishaque N."/>
            <person name="Boot N."/>
            <person name="Cabral A."/>
            <person name="Kemen E."/>
            <person name="Thines M."/>
            <person name="Ah-Fong A."/>
            <person name="Anderson R."/>
            <person name="Badejoko W."/>
            <person name="Bittner-Eddy P."/>
            <person name="Boore J.L."/>
            <person name="Chibucos M.C."/>
            <person name="Coates M."/>
            <person name="Dehal P."/>
            <person name="Delehaunty K."/>
            <person name="Dong S."/>
            <person name="Downton P."/>
            <person name="Dumas B."/>
            <person name="Fabro G."/>
            <person name="Fronick C."/>
            <person name="Fuerstenberg S.I."/>
            <person name="Fulton L."/>
            <person name="Gaulin E."/>
            <person name="Govers F."/>
            <person name="Hughes L."/>
            <person name="Humphray S."/>
            <person name="Jiang R.H."/>
            <person name="Judelson H."/>
            <person name="Kamoun S."/>
            <person name="Kyung K."/>
            <person name="Meijer H."/>
            <person name="Minx P."/>
            <person name="Morris P."/>
            <person name="Nelson J."/>
            <person name="Phuntumart V."/>
            <person name="Qutob D."/>
            <person name="Rehmany A."/>
            <person name="Rougon-Cardoso A."/>
            <person name="Ryden P."/>
            <person name="Torto-Alalibo T."/>
            <person name="Studholme D."/>
            <person name="Wang Y."/>
            <person name="Win J."/>
            <person name="Wood J."/>
            <person name="Clifton S.W."/>
            <person name="Rogers J."/>
            <person name="Van den Ackerveken G."/>
            <person name="Jones J.D."/>
            <person name="McDowell J.M."/>
            <person name="Beynon J."/>
            <person name="Tyler B.M."/>
        </authorList>
    </citation>
    <scope>NUCLEOTIDE SEQUENCE [LARGE SCALE GENOMIC DNA]</scope>
    <source>
        <strain evidence="2">Emoy2</strain>
    </source>
</reference>
<dbReference type="EMBL" id="JH598312">
    <property type="status" value="NOT_ANNOTATED_CDS"/>
    <property type="molecule type" value="Genomic_DNA"/>
</dbReference>
<dbReference type="HOGENOM" id="CLU_2763287_0_0_1"/>
<protein>
    <submittedName>
        <fullName evidence="1">Uncharacterized protein</fullName>
    </submittedName>
</protein>
<dbReference type="AlphaFoldDB" id="M4BJ23"/>
<sequence length="70" mass="8122">MAPVSRWSAVRPQKYEFCGRKSNTRRCTYLDMDLLEKNALHTKNGVRYNGSSRKDSTIRGIMPRFVVQLS</sequence>
<reference evidence="1" key="2">
    <citation type="submission" date="2015-06" db="UniProtKB">
        <authorList>
            <consortium name="EnsemblProtists"/>
        </authorList>
    </citation>
    <scope>IDENTIFICATION</scope>
    <source>
        <strain evidence="1">Emoy2</strain>
    </source>
</reference>
<dbReference type="VEuPathDB" id="FungiDB:HpaG806400"/>
<evidence type="ECO:0000313" key="1">
    <source>
        <dbReference type="EnsemblProtists" id="HpaP806400"/>
    </source>
</evidence>